<dbReference type="GO" id="GO:0032258">
    <property type="term" value="P:cytoplasm to vacuole targeting by the Cvt pathway"/>
    <property type="evidence" value="ECO:0007669"/>
    <property type="project" value="EnsemblFungi"/>
</dbReference>
<comment type="subunit">
    <text evidence="7">Forms a conjugate with ATG5.</text>
</comment>
<evidence type="ECO:0000256" key="2">
    <source>
        <dbReference type="ARBA" id="ARBA00007778"/>
    </source>
</evidence>
<dbReference type="GO" id="GO:0000421">
    <property type="term" value="C:autophagosome membrane"/>
    <property type="evidence" value="ECO:0007669"/>
    <property type="project" value="TreeGrafter"/>
</dbReference>
<dbReference type="GO" id="GO:0005829">
    <property type="term" value="C:cytosol"/>
    <property type="evidence" value="ECO:0007669"/>
    <property type="project" value="EnsemblFungi"/>
</dbReference>
<dbReference type="FunCoup" id="G3ANU6">
    <property type="interactions" value="174"/>
</dbReference>
<dbReference type="EMBL" id="GL996502">
    <property type="protein sequence ID" value="EGW32571.1"/>
    <property type="molecule type" value="Genomic_DNA"/>
</dbReference>
<dbReference type="PANTHER" id="PTHR13385:SF0">
    <property type="entry name" value="UBIQUITIN-LIKE PROTEIN ATG12"/>
    <property type="match status" value="1"/>
</dbReference>
<keyword evidence="7" id="KW-0472">Membrane</keyword>
<proteinExistence type="inferred from homology"/>
<sequence length="178" mass="20226">MSTTLHSESDDSSSYSSSEYEEQIDDDKLQPKIPLSTSVFLEKLPKEQYQQLNKTILDHENQELQPSTSKQDQARPDLVSPRQHTQPDSAQIQKITIRFQSIGSTPSINPKVFKISSSQTISTLSRFLSQRLKHKGLLYLYVQNSFSPNPDETIGDLFNSFKTNNELIISYCYSVAFG</sequence>
<keyword evidence="6 7" id="KW-0072">Autophagy</keyword>
<evidence type="ECO:0000313" key="9">
    <source>
        <dbReference type="EMBL" id="EGW32571.1"/>
    </source>
</evidence>
<dbReference type="GO" id="GO:0000045">
    <property type="term" value="P:autophagosome assembly"/>
    <property type="evidence" value="ECO:0007669"/>
    <property type="project" value="EnsemblFungi"/>
</dbReference>
<keyword evidence="7" id="KW-0653">Protein transport</keyword>
<dbReference type="GO" id="GO:0097352">
    <property type="term" value="P:autophagosome maturation"/>
    <property type="evidence" value="ECO:0007669"/>
    <property type="project" value="TreeGrafter"/>
</dbReference>
<dbReference type="Pfam" id="PF04110">
    <property type="entry name" value="APG12"/>
    <property type="match status" value="1"/>
</dbReference>
<dbReference type="GO" id="GO:0008047">
    <property type="term" value="F:enzyme activator activity"/>
    <property type="evidence" value="ECO:0007669"/>
    <property type="project" value="EnsemblFungi"/>
</dbReference>
<evidence type="ECO:0000256" key="1">
    <source>
        <dbReference type="ARBA" id="ARBA00004623"/>
    </source>
</evidence>
<dbReference type="GO" id="GO:0034274">
    <property type="term" value="C:Atg12-Atg5-Atg16 complex"/>
    <property type="evidence" value="ECO:0007669"/>
    <property type="project" value="EnsemblFungi"/>
</dbReference>
<dbReference type="InterPro" id="IPR007242">
    <property type="entry name" value="Atg12"/>
</dbReference>
<dbReference type="eggNOG" id="KOG3439">
    <property type="taxonomic scope" value="Eukaryota"/>
</dbReference>
<dbReference type="Proteomes" id="UP000000709">
    <property type="component" value="Unassembled WGS sequence"/>
</dbReference>
<gene>
    <name evidence="9" type="ORF">SPAPADRAFT_139378</name>
</gene>
<protein>
    <recommendedName>
        <fullName evidence="3 7">Ubiquitin-like protein ATG12</fullName>
    </recommendedName>
</protein>
<dbReference type="GO" id="GO:0034045">
    <property type="term" value="C:phagophore assembly site membrane"/>
    <property type="evidence" value="ECO:0007669"/>
    <property type="project" value="UniProtKB-SubCell"/>
</dbReference>
<evidence type="ECO:0000256" key="6">
    <source>
        <dbReference type="ARBA" id="ARBA00023006"/>
    </source>
</evidence>
<accession>G3ANU6</accession>
<dbReference type="GO" id="GO:0000422">
    <property type="term" value="P:autophagy of mitochondrion"/>
    <property type="evidence" value="ECO:0007669"/>
    <property type="project" value="EnsemblFungi"/>
</dbReference>
<name>G3ANU6_SPAPN</name>
<keyword evidence="5 7" id="KW-0833">Ubl conjugation pathway</keyword>
<feature type="region of interest" description="Disordered" evidence="8">
    <location>
        <begin position="1"/>
        <end position="32"/>
    </location>
</feature>
<comment type="subcellular location">
    <subcellularLocation>
        <location evidence="1 7">Preautophagosomal structure membrane</location>
        <topology evidence="1 7">Peripheral membrane protein</topology>
    </subcellularLocation>
</comment>
<dbReference type="SUPFAM" id="SSF54236">
    <property type="entry name" value="Ubiquitin-like"/>
    <property type="match status" value="1"/>
</dbReference>
<dbReference type="STRING" id="619300.G3ANU6"/>
<evidence type="ECO:0000256" key="4">
    <source>
        <dbReference type="ARBA" id="ARBA00022499"/>
    </source>
</evidence>
<evidence type="ECO:0000256" key="5">
    <source>
        <dbReference type="ARBA" id="ARBA00022786"/>
    </source>
</evidence>
<dbReference type="GO" id="GO:0061723">
    <property type="term" value="P:glycophagy"/>
    <property type="evidence" value="ECO:0007669"/>
    <property type="project" value="TreeGrafter"/>
</dbReference>
<dbReference type="OrthoDB" id="10003551at2759"/>
<dbReference type="InterPro" id="IPR029071">
    <property type="entry name" value="Ubiquitin-like_domsf"/>
</dbReference>
<evidence type="ECO:0000256" key="7">
    <source>
        <dbReference type="RuleBase" id="RU361201"/>
    </source>
</evidence>
<keyword evidence="7" id="KW-0813">Transport</keyword>
<reference evidence="9 10" key="1">
    <citation type="journal article" date="2011" name="Proc. Natl. Acad. Sci. U.S.A.">
        <title>Comparative genomics of xylose-fermenting fungi for enhanced biofuel production.</title>
        <authorList>
            <person name="Wohlbach D.J."/>
            <person name="Kuo A."/>
            <person name="Sato T.K."/>
            <person name="Potts K.M."/>
            <person name="Salamov A.A."/>
            <person name="LaButti K.M."/>
            <person name="Sun H."/>
            <person name="Clum A."/>
            <person name="Pangilinan J.L."/>
            <person name="Lindquist E.A."/>
            <person name="Lucas S."/>
            <person name="Lapidus A."/>
            <person name="Jin M."/>
            <person name="Gunawan C."/>
            <person name="Balan V."/>
            <person name="Dale B.E."/>
            <person name="Jeffries T.W."/>
            <person name="Zinkel R."/>
            <person name="Barry K.W."/>
            <person name="Grigoriev I.V."/>
            <person name="Gasch A.P."/>
        </authorList>
    </citation>
    <scope>NUCLEOTIDE SEQUENCE [LARGE SCALE GENOMIC DNA]</scope>
    <source>
        <strain evidence="10">NRRL Y-27907 / 11-Y1</strain>
    </source>
</reference>
<comment type="similarity">
    <text evidence="2 7">Belongs to the ATG12 family.</text>
</comment>
<keyword evidence="10" id="KW-1185">Reference proteome</keyword>
<dbReference type="KEGG" id="spaa:SPAPADRAFT_139378"/>
<dbReference type="GO" id="GO:0019776">
    <property type="term" value="F:Atg8-family ligase activity"/>
    <property type="evidence" value="ECO:0007669"/>
    <property type="project" value="EnsemblFungi"/>
</dbReference>
<keyword evidence="4 7" id="KW-1017">Isopeptide bond</keyword>
<dbReference type="Gene3D" id="3.10.20.90">
    <property type="entry name" value="Phosphatidylinositol 3-kinase Catalytic Subunit, Chain A, domain 1"/>
    <property type="match status" value="1"/>
</dbReference>
<dbReference type="OMA" id="DLPMNMS"/>
<evidence type="ECO:0000256" key="8">
    <source>
        <dbReference type="SAM" id="MobiDB-lite"/>
    </source>
</evidence>
<feature type="region of interest" description="Disordered" evidence="8">
    <location>
        <begin position="62"/>
        <end position="90"/>
    </location>
</feature>
<dbReference type="AlphaFoldDB" id="G3ANU6"/>
<dbReference type="GeneID" id="18870202"/>
<dbReference type="PANTHER" id="PTHR13385">
    <property type="entry name" value="AUTOPHAGY PROTEIN 12"/>
    <property type="match status" value="1"/>
</dbReference>
<dbReference type="InParanoid" id="G3ANU6"/>
<evidence type="ECO:0000256" key="3">
    <source>
        <dbReference type="ARBA" id="ARBA00015875"/>
    </source>
</evidence>
<dbReference type="RefSeq" id="XP_007375847.1">
    <property type="nucleotide sequence ID" value="XM_007375785.1"/>
</dbReference>
<evidence type="ECO:0000313" key="10">
    <source>
        <dbReference type="Proteomes" id="UP000000709"/>
    </source>
</evidence>
<dbReference type="GO" id="GO:0031386">
    <property type="term" value="F:protein tag activity"/>
    <property type="evidence" value="ECO:0007669"/>
    <property type="project" value="EnsemblFungi"/>
</dbReference>
<comment type="function">
    <text evidence="7">Ubiquitin-like protein involved in cytoplasm to vacuole transport (Cvt), autophagy vesicles formation, mitophagy, and nucleophagy.</text>
</comment>
<dbReference type="CDD" id="cd01612">
    <property type="entry name" value="Ubl_ATG12"/>
    <property type="match status" value="1"/>
</dbReference>
<dbReference type="GO" id="GO:0034727">
    <property type="term" value="P:piecemeal microautophagy of the nucleus"/>
    <property type="evidence" value="ECO:0007669"/>
    <property type="project" value="EnsemblFungi"/>
</dbReference>
<dbReference type="HOGENOM" id="CLU_106795_0_1_1"/>
<organism evidence="10">
    <name type="scientific">Spathaspora passalidarum (strain NRRL Y-27907 / 11-Y1)</name>
    <dbReference type="NCBI Taxonomy" id="619300"/>
    <lineage>
        <taxon>Eukaryota</taxon>
        <taxon>Fungi</taxon>
        <taxon>Dikarya</taxon>
        <taxon>Ascomycota</taxon>
        <taxon>Saccharomycotina</taxon>
        <taxon>Pichiomycetes</taxon>
        <taxon>Debaryomycetaceae</taxon>
        <taxon>Spathaspora</taxon>
    </lineage>
</organism>